<evidence type="ECO:0000256" key="12">
    <source>
        <dbReference type="PROSITE-ProRule" id="PRU01384"/>
    </source>
</evidence>
<dbReference type="FunFam" id="3.90.199.10:FF:000002">
    <property type="entry name" value="DNA topoisomerase 2"/>
    <property type="match status" value="1"/>
</dbReference>
<dbReference type="InterPro" id="IPR036890">
    <property type="entry name" value="HATPase_C_sf"/>
</dbReference>
<dbReference type="PROSITE" id="PS00177">
    <property type="entry name" value="TOPOISOMERASE_II"/>
    <property type="match status" value="1"/>
</dbReference>
<dbReference type="CDD" id="cd00187">
    <property type="entry name" value="TOP4c"/>
    <property type="match status" value="1"/>
</dbReference>
<comment type="similarity">
    <text evidence="4 13">Belongs to the type II topoisomerase family.</text>
</comment>
<dbReference type="EC" id="5.6.2.2" evidence="13"/>
<dbReference type="InterPro" id="IPR002205">
    <property type="entry name" value="Topo_IIA_dom_A"/>
</dbReference>
<dbReference type="FunFam" id="3.30.565.10:FF:000004">
    <property type="entry name" value="DNA topoisomerase 2"/>
    <property type="match status" value="1"/>
</dbReference>
<comment type="cofactor">
    <cofactor evidence="2">
        <name>Ca(2+)</name>
        <dbReference type="ChEBI" id="CHEBI:29108"/>
    </cofactor>
</comment>
<dbReference type="InterPro" id="IPR006171">
    <property type="entry name" value="TOPRIM_dom"/>
</dbReference>
<dbReference type="GO" id="GO:0003918">
    <property type="term" value="F:DNA topoisomerase type II (double strand cut, ATP-hydrolyzing) activity"/>
    <property type="evidence" value="ECO:0007669"/>
    <property type="project" value="UniProtKB-UniRule"/>
</dbReference>
<evidence type="ECO:0000256" key="7">
    <source>
        <dbReference type="ARBA" id="ARBA00022840"/>
    </source>
</evidence>
<evidence type="ECO:0000313" key="17">
    <source>
        <dbReference type="EMBL" id="KAA8492722.1"/>
    </source>
</evidence>
<dbReference type="OMA" id="TWTQDFK"/>
<dbReference type="InterPro" id="IPR001241">
    <property type="entry name" value="Topo_IIA"/>
</dbReference>
<evidence type="ECO:0000256" key="5">
    <source>
        <dbReference type="ARBA" id="ARBA00022723"/>
    </source>
</evidence>
<dbReference type="Gene3D" id="1.10.268.10">
    <property type="entry name" value="Topoisomerase, domain 3"/>
    <property type="match status" value="1"/>
</dbReference>
<evidence type="ECO:0000256" key="6">
    <source>
        <dbReference type="ARBA" id="ARBA00022741"/>
    </source>
</evidence>
<evidence type="ECO:0000256" key="10">
    <source>
        <dbReference type="ARBA" id="ARBA00023125"/>
    </source>
</evidence>
<dbReference type="GO" id="GO:0005524">
    <property type="term" value="F:ATP binding"/>
    <property type="evidence" value="ECO:0007669"/>
    <property type="project" value="UniProtKB-UniRule"/>
</dbReference>
<dbReference type="GO" id="GO:0000712">
    <property type="term" value="P:resolution of meiotic recombination intermediates"/>
    <property type="evidence" value="ECO:0007669"/>
    <property type="project" value="TreeGrafter"/>
</dbReference>
<evidence type="ECO:0000256" key="8">
    <source>
        <dbReference type="ARBA" id="ARBA00022842"/>
    </source>
</evidence>
<dbReference type="SMART" id="SM00433">
    <property type="entry name" value="TOP2c"/>
    <property type="match status" value="1"/>
</dbReference>
<dbReference type="SUPFAM" id="SSF56719">
    <property type="entry name" value="Type II DNA topoisomerase"/>
    <property type="match status" value="1"/>
</dbReference>
<dbReference type="InterPro" id="IPR050634">
    <property type="entry name" value="DNA_Topoisomerase_II"/>
</dbReference>
<reference evidence="18" key="1">
    <citation type="journal article" date="2019" name="Nat. Commun.">
        <title>Expansion of phycobilisome linker gene families in mesophilic red algae.</title>
        <authorList>
            <person name="Lee J."/>
            <person name="Kim D."/>
            <person name="Bhattacharya D."/>
            <person name="Yoon H.S."/>
        </authorList>
    </citation>
    <scope>NUCLEOTIDE SEQUENCE [LARGE SCALE GENOMIC DNA]</scope>
    <source>
        <strain evidence="18">CCMP 1328</strain>
    </source>
</reference>
<dbReference type="FunFam" id="3.30.230.10:FF:000008">
    <property type="entry name" value="DNA topoisomerase 2"/>
    <property type="match status" value="1"/>
</dbReference>
<dbReference type="Gene3D" id="3.90.199.10">
    <property type="entry name" value="Topoisomerase II, domain 5"/>
    <property type="match status" value="1"/>
</dbReference>
<dbReference type="Pfam" id="PF00521">
    <property type="entry name" value="DNA_topoisoIV"/>
    <property type="match status" value="1"/>
</dbReference>
<keyword evidence="11 12" id="KW-0413">Isomerase</keyword>
<dbReference type="CDD" id="cd03481">
    <property type="entry name" value="TopoIIA_Trans_ScTopoIIA"/>
    <property type="match status" value="1"/>
</dbReference>
<keyword evidence="5" id="KW-0479">Metal-binding</keyword>
<dbReference type="PRINTS" id="PR01158">
    <property type="entry name" value="TOPISMRASEII"/>
</dbReference>
<keyword evidence="10 12" id="KW-0238">DNA-binding</keyword>
<evidence type="ECO:0000256" key="13">
    <source>
        <dbReference type="RuleBase" id="RU362094"/>
    </source>
</evidence>
<dbReference type="FunFam" id="3.40.50.670:FF:000001">
    <property type="entry name" value="DNA topoisomerase 2"/>
    <property type="match status" value="2"/>
</dbReference>
<dbReference type="CDD" id="cd03365">
    <property type="entry name" value="TOPRIM_TopoIIA"/>
    <property type="match status" value="1"/>
</dbReference>
<proteinExistence type="inferred from homology"/>
<keyword evidence="8" id="KW-0460">Magnesium</keyword>
<feature type="active site" description="O-(5'-phospho-DNA)-tyrosine intermediate" evidence="12">
    <location>
        <position position="793"/>
    </location>
</feature>
<dbReference type="InterPro" id="IPR013757">
    <property type="entry name" value="Topo_IIA_A_a_sf"/>
</dbReference>
<feature type="compositionally biased region" description="Low complexity" evidence="14">
    <location>
        <begin position="1462"/>
        <end position="1473"/>
    </location>
</feature>
<dbReference type="CDD" id="cd16930">
    <property type="entry name" value="HATPase_TopII-like"/>
    <property type="match status" value="1"/>
</dbReference>
<keyword evidence="18" id="KW-1185">Reference proteome</keyword>
<dbReference type="Pfam" id="PF16898">
    <property type="entry name" value="TOPRIM_C"/>
    <property type="match status" value="1"/>
</dbReference>
<feature type="compositionally biased region" description="Acidic residues" evidence="14">
    <location>
        <begin position="1416"/>
        <end position="1432"/>
    </location>
</feature>
<dbReference type="GO" id="GO:0046872">
    <property type="term" value="F:metal ion binding"/>
    <property type="evidence" value="ECO:0007669"/>
    <property type="project" value="UniProtKB-KW"/>
</dbReference>
<feature type="domain" description="Toprim" evidence="15">
    <location>
        <begin position="452"/>
        <end position="568"/>
    </location>
</feature>
<dbReference type="PANTHER" id="PTHR10169:SF38">
    <property type="entry name" value="DNA TOPOISOMERASE 2"/>
    <property type="match status" value="1"/>
</dbReference>
<organism evidence="17 18">
    <name type="scientific">Porphyridium purpureum</name>
    <name type="common">Red alga</name>
    <name type="synonym">Porphyridium cruentum</name>
    <dbReference type="NCBI Taxonomy" id="35688"/>
    <lineage>
        <taxon>Eukaryota</taxon>
        <taxon>Rhodophyta</taxon>
        <taxon>Bangiophyceae</taxon>
        <taxon>Porphyridiales</taxon>
        <taxon>Porphyridiaceae</taxon>
        <taxon>Porphyridium</taxon>
    </lineage>
</organism>
<dbReference type="GO" id="GO:0003677">
    <property type="term" value="F:DNA binding"/>
    <property type="evidence" value="ECO:0007669"/>
    <property type="project" value="UniProtKB-UniRule"/>
</dbReference>
<evidence type="ECO:0000256" key="14">
    <source>
        <dbReference type="SAM" id="MobiDB-lite"/>
    </source>
</evidence>
<feature type="compositionally biased region" description="Low complexity" evidence="14">
    <location>
        <begin position="1379"/>
        <end position="1393"/>
    </location>
</feature>
<gene>
    <name evidence="17" type="ORF">FVE85_8994</name>
</gene>
<sequence length="1486" mass="164098">MDCVVPRMEALHPAQAGNSNQNKRLGPGQNVEEMYKKVSQLEHVLLRPDTYIGSAERVAQTMWVWDEPAGKMVYREVHYVPGLYKIFDEILVNAADHKQRDASLDTIKVDIDTENNLISVFNNGSGIPVEMHKKEGVYVPEMIFGQLLTSSNYNDSEKKVVGGRNGYGAKLANIFSTKFVVETADSARGLKYRQVFRDNMQQKEPPTVKSMGAKKEDWTRLSFSPDLAKFGATHLDTDTFALFKKRVYDIAGANPGIKVWFNGERIPIRTFKDYVNLYMHEKPDVPLVHERCGERWEVVVTASDGQFNQVSFVNSIWTIKGGTHVTHVADQIVAKLSEHIAKKSKTVAPKPFQIKSHLSIFVNCLVENPAFDSQTKETLTSKPSSFGSKCVLSEELMKKVIKSGVVENILAFAKFKQEKELSKTDGGKKIKVLGVPKLDDANKAGSRESCKCTLILTEGDSAKALAISGLSVIGRDYYGVFPLRGKLLNVREATHKQIMDNAELSNLKKILGLQQNKTYDAESVKQLRYGHVLIMTDQDHDGSHIKGLLINFLEHFWPSLLEVPGFLQEFITPIVKCTRGQDQKIFFTMPEYKTWFEAEMGSGARSRWNIKYYKGLGTSTSSEAKQYFGDLDTHLLTFKHAGSNCNQMIDLAFSKQRVADRKVWLAESEPNTFLDYARDELTYSNFINKELVLFSLADNERSIPSVVDGLKPSQRKVLFACFKRKLKTEIKVAQLAGYVSEHAAYHHGEASLMSTIVGLAQNFVGANNINLLVPSGQFGTRLQGGKDAASARYIFTRLAKVTRALFPEKDDQILEYLDEDGMRIEPKWYCPIIPLALVNGADGIGTGWSTSVPCYNPRDLVKIIRALLAVSSSTDETQLQRTIHGIDLVPWYRGFKGSVHAVENSTSFDVHGRVYRVDADTLRVVELPIRSWTSSYKEWLESNVVGAPSVGDNTQAKSAFVRDIRDLSTEDQVDFTVTVTPGSTADTEDLFKKLRLSGSVATSNMVFFDPSGRIRKYDTTYDIVLEHFSLRLSMYEKRKAAILAELEMEQAKLENKARFILMVAEGKLKVSKRSKAAILDDLVKLKFKPFPPRRAPVAEQTPDDEQDDEEGDGNGNVGAGAYDYLLGMQLWSLTLERVNALIQERDAKIAEAQAMRMLSPQDLWNADLDALMIALEQDEREYEESKKASEAAPSRGKSKKPASGTSKSSGTGKVDLERELATLEPIPAPSARMAAVRKSRAVPSKIVGAKMTGVSGTELDMDSALEMGIDGVLADDVMSIAITEKHAKKAAPKKAAGAVSEAAPSSGLSLSQRLVQQAQEKHVGVVNLVDDDGLFSMSSVGAAIPIPKAKKGPGAAKKTAAQPKRSRAAAGMTKKKANGGAVAAAGSSSGAAVHESPSTKTPEAKRTKLKKRVEVSSDESDADLDDDQLSSDEEAKVLEAIQRRGVTPVQRSKRERRPTKYALALDSESDASSVEGDEDEDDFVPE</sequence>
<accession>A0A5J4YP75</accession>
<feature type="compositionally biased region" description="Low complexity" evidence="14">
    <location>
        <begin position="1345"/>
        <end position="1363"/>
    </location>
</feature>
<feature type="compositionally biased region" description="Low complexity" evidence="14">
    <location>
        <begin position="1201"/>
        <end position="1213"/>
    </location>
</feature>
<evidence type="ECO:0000256" key="3">
    <source>
        <dbReference type="ARBA" id="ARBA00001946"/>
    </source>
</evidence>
<dbReference type="Gene3D" id="3.40.50.670">
    <property type="match status" value="1"/>
</dbReference>
<feature type="domain" description="Topo IIA-type catalytic" evidence="16">
    <location>
        <begin position="703"/>
        <end position="1168"/>
    </location>
</feature>
<dbReference type="Pfam" id="PF00204">
    <property type="entry name" value="DNA_gyraseB"/>
    <property type="match status" value="1"/>
</dbReference>
<protein>
    <recommendedName>
        <fullName evidence="13">DNA topoisomerase 2</fullName>
        <ecNumber evidence="13">5.6.2.2</ecNumber>
    </recommendedName>
</protein>
<dbReference type="Gene3D" id="3.30.230.10">
    <property type="match status" value="1"/>
</dbReference>
<comment type="subunit">
    <text evidence="13">Homodimer.</text>
</comment>
<keyword evidence="9 12" id="KW-0799">Topoisomerase</keyword>
<evidence type="ECO:0000256" key="4">
    <source>
        <dbReference type="ARBA" id="ARBA00011080"/>
    </source>
</evidence>
<dbReference type="InterPro" id="IPR034157">
    <property type="entry name" value="TOPRIM_TopoII"/>
</dbReference>
<feature type="compositionally biased region" description="Acidic residues" evidence="14">
    <location>
        <begin position="1475"/>
        <end position="1486"/>
    </location>
</feature>
<evidence type="ECO:0000256" key="9">
    <source>
        <dbReference type="ARBA" id="ARBA00023029"/>
    </source>
</evidence>
<dbReference type="InterPro" id="IPR013759">
    <property type="entry name" value="Topo_IIA_B_C"/>
</dbReference>
<evidence type="ECO:0000259" key="16">
    <source>
        <dbReference type="PROSITE" id="PS52040"/>
    </source>
</evidence>
<keyword evidence="6 13" id="KW-0547">Nucleotide-binding</keyword>
<comment type="caution">
    <text evidence="17">The sequence shown here is derived from an EMBL/GenBank/DDBJ whole genome shotgun (WGS) entry which is preliminary data.</text>
</comment>
<comment type="cofactor">
    <cofactor evidence="3">
        <name>Mg(2+)</name>
        <dbReference type="ChEBI" id="CHEBI:18420"/>
    </cofactor>
</comment>
<dbReference type="InterPro" id="IPR014721">
    <property type="entry name" value="Ribsml_uS5_D2-typ_fold_subgr"/>
</dbReference>
<dbReference type="Gene3D" id="3.30.565.10">
    <property type="entry name" value="Histidine kinase-like ATPase, C-terminal domain"/>
    <property type="match status" value="1"/>
</dbReference>
<dbReference type="InterPro" id="IPR018522">
    <property type="entry name" value="TopoIIA_CS"/>
</dbReference>
<dbReference type="InterPro" id="IPR013760">
    <property type="entry name" value="Topo_IIA-like_dom_sf"/>
</dbReference>
<dbReference type="SUPFAM" id="SSF55874">
    <property type="entry name" value="ATPase domain of HSP90 chaperone/DNA topoisomerase II/histidine kinase"/>
    <property type="match status" value="1"/>
</dbReference>
<evidence type="ECO:0000259" key="15">
    <source>
        <dbReference type="PROSITE" id="PS50880"/>
    </source>
</evidence>
<dbReference type="OrthoDB" id="276498at2759"/>
<dbReference type="GO" id="GO:0000819">
    <property type="term" value="P:sister chromatid segregation"/>
    <property type="evidence" value="ECO:0007669"/>
    <property type="project" value="TreeGrafter"/>
</dbReference>
<name>A0A5J4YP75_PORPP</name>
<dbReference type="GO" id="GO:0005634">
    <property type="term" value="C:nucleus"/>
    <property type="evidence" value="ECO:0007669"/>
    <property type="project" value="TreeGrafter"/>
</dbReference>
<dbReference type="Gene3D" id="3.30.1490.30">
    <property type="match status" value="1"/>
</dbReference>
<dbReference type="InterPro" id="IPR003594">
    <property type="entry name" value="HATPase_dom"/>
</dbReference>
<feature type="compositionally biased region" description="Acidic residues" evidence="14">
    <location>
        <begin position="1101"/>
        <end position="1112"/>
    </location>
</feature>
<dbReference type="PANTHER" id="PTHR10169">
    <property type="entry name" value="DNA TOPOISOMERASE/GYRASE"/>
    <property type="match status" value="1"/>
</dbReference>
<keyword evidence="7 13" id="KW-0067">ATP-binding</keyword>
<dbReference type="InterPro" id="IPR013758">
    <property type="entry name" value="Topo_IIA_A/C_ab"/>
</dbReference>
<dbReference type="InterPro" id="IPR001154">
    <property type="entry name" value="TopoII_euk"/>
</dbReference>
<dbReference type="SMART" id="SM00434">
    <property type="entry name" value="TOP4c"/>
    <property type="match status" value="1"/>
</dbReference>
<dbReference type="PRINTS" id="PR00418">
    <property type="entry name" value="TPI2FAMILY"/>
</dbReference>
<feature type="region of interest" description="Disordered" evidence="14">
    <location>
        <begin position="1093"/>
        <end position="1116"/>
    </location>
</feature>
<feature type="region of interest" description="Disordered" evidence="14">
    <location>
        <begin position="1345"/>
        <end position="1486"/>
    </location>
</feature>
<dbReference type="Proteomes" id="UP000324585">
    <property type="component" value="Unassembled WGS sequence"/>
</dbReference>
<comment type="catalytic activity">
    <reaction evidence="1 12 13">
        <text>ATP-dependent breakage, passage and rejoining of double-stranded DNA.</text>
        <dbReference type="EC" id="5.6.2.2"/>
    </reaction>
</comment>
<dbReference type="InterPro" id="IPR013506">
    <property type="entry name" value="Topo_IIA_bsu_dom2"/>
</dbReference>
<feature type="region of interest" description="Disordered" evidence="14">
    <location>
        <begin position="1182"/>
        <end position="1217"/>
    </location>
</feature>
<evidence type="ECO:0000256" key="2">
    <source>
        <dbReference type="ARBA" id="ARBA00001913"/>
    </source>
</evidence>
<dbReference type="Pfam" id="PF01751">
    <property type="entry name" value="Toprim"/>
    <property type="match status" value="1"/>
</dbReference>
<dbReference type="Gene3D" id="3.30.1360.40">
    <property type="match status" value="1"/>
</dbReference>
<dbReference type="InterPro" id="IPR031660">
    <property type="entry name" value="TOPRIM_C"/>
</dbReference>
<dbReference type="FunFam" id="3.30.1490.30:FF:000001">
    <property type="entry name" value="DNA topoisomerase 2"/>
    <property type="match status" value="1"/>
</dbReference>
<evidence type="ECO:0000256" key="11">
    <source>
        <dbReference type="ARBA" id="ARBA00023235"/>
    </source>
</evidence>
<dbReference type="PROSITE" id="PS50880">
    <property type="entry name" value="TOPRIM"/>
    <property type="match status" value="1"/>
</dbReference>
<dbReference type="InterPro" id="IPR020568">
    <property type="entry name" value="Ribosomal_Su5_D2-typ_SF"/>
</dbReference>
<evidence type="ECO:0000313" key="18">
    <source>
        <dbReference type="Proteomes" id="UP000324585"/>
    </source>
</evidence>
<dbReference type="Pfam" id="PF02518">
    <property type="entry name" value="HATPase_c"/>
    <property type="match status" value="1"/>
</dbReference>
<dbReference type="PROSITE" id="PS52040">
    <property type="entry name" value="TOPO_IIA"/>
    <property type="match status" value="1"/>
</dbReference>
<comment type="function">
    <text evidence="13">Control of topological states of DNA by transient breakage and subsequent rejoining of DNA strands. Topoisomerase II makes double-strand breaks.</text>
</comment>
<evidence type="ECO:0000256" key="1">
    <source>
        <dbReference type="ARBA" id="ARBA00000185"/>
    </source>
</evidence>
<dbReference type="EMBL" id="VRMN01000008">
    <property type="protein sequence ID" value="KAA8492722.1"/>
    <property type="molecule type" value="Genomic_DNA"/>
</dbReference>
<dbReference type="SUPFAM" id="SSF54211">
    <property type="entry name" value="Ribosomal protein S5 domain 2-like"/>
    <property type="match status" value="1"/>
</dbReference>
<dbReference type="GO" id="GO:0006265">
    <property type="term" value="P:DNA topological change"/>
    <property type="evidence" value="ECO:0007669"/>
    <property type="project" value="UniProtKB-UniRule"/>
</dbReference>